<dbReference type="Proteomes" id="UP001165083">
    <property type="component" value="Unassembled WGS sequence"/>
</dbReference>
<comment type="caution">
    <text evidence="2">The sequence shown here is derived from an EMBL/GenBank/DDBJ whole genome shotgun (WGS) entry which is preliminary data.</text>
</comment>
<sequence length="142" mass="16347">MRQAQCQSSLSGAIIDRRKRRNTAAERAARMLTDQQRQEQLEEEERVKRQKTSLDDEMATPTKSLSQQRLLEKLRAARANATPTQSPGTRRATVAATPEEYAEWRAHALEFMRNKKEKERKTRSVNSRDVHLETLKAVADSK</sequence>
<feature type="region of interest" description="Disordered" evidence="1">
    <location>
        <begin position="77"/>
        <end position="96"/>
    </location>
</feature>
<dbReference type="AlphaFoldDB" id="A0A9W6TIF0"/>
<feature type="compositionally biased region" description="Polar residues" evidence="1">
    <location>
        <begin position="1"/>
        <end position="11"/>
    </location>
</feature>
<dbReference type="OrthoDB" id="5552484at2759"/>
<name>A0A9W6TIF0_9STRA</name>
<gene>
    <name evidence="2" type="ORF">Plil01_000317200</name>
</gene>
<dbReference type="EMBL" id="BSXW01000126">
    <property type="protein sequence ID" value="GMF12581.1"/>
    <property type="molecule type" value="Genomic_DNA"/>
</dbReference>
<organism evidence="2 3">
    <name type="scientific">Phytophthora lilii</name>
    <dbReference type="NCBI Taxonomy" id="2077276"/>
    <lineage>
        <taxon>Eukaryota</taxon>
        <taxon>Sar</taxon>
        <taxon>Stramenopiles</taxon>
        <taxon>Oomycota</taxon>
        <taxon>Peronosporomycetes</taxon>
        <taxon>Peronosporales</taxon>
        <taxon>Peronosporaceae</taxon>
        <taxon>Phytophthora</taxon>
    </lineage>
</organism>
<reference evidence="2" key="1">
    <citation type="submission" date="2023-04" db="EMBL/GenBank/DDBJ databases">
        <title>Phytophthora lilii NBRC 32176.</title>
        <authorList>
            <person name="Ichikawa N."/>
            <person name="Sato H."/>
            <person name="Tonouchi N."/>
        </authorList>
    </citation>
    <scope>NUCLEOTIDE SEQUENCE</scope>
    <source>
        <strain evidence="2">NBRC 32176</strain>
    </source>
</reference>
<protein>
    <submittedName>
        <fullName evidence="2">Unnamed protein product</fullName>
    </submittedName>
</protein>
<keyword evidence="3" id="KW-1185">Reference proteome</keyword>
<evidence type="ECO:0000313" key="2">
    <source>
        <dbReference type="EMBL" id="GMF12581.1"/>
    </source>
</evidence>
<evidence type="ECO:0000256" key="1">
    <source>
        <dbReference type="SAM" id="MobiDB-lite"/>
    </source>
</evidence>
<accession>A0A9W6TIF0</accession>
<feature type="region of interest" description="Disordered" evidence="1">
    <location>
        <begin position="1"/>
        <end position="68"/>
    </location>
</feature>
<proteinExistence type="predicted"/>
<evidence type="ECO:0000313" key="3">
    <source>
        <dbReference type="Proteomes" id="UP001165083"/>
    </source>
</evidence>